<accession>A0AAN9KXY7</accession>
<dbReference type="AlphaFoldDB" id="A0AAN9KXY7"/>
<reference evidence="1 2" key="1">
    <citation type="submission" date="2024-01" db="EMBL/GenBank/DDBJ databases">
        <title>The genomes of 5 underutilized Papilionoideae crops provide insights into root nodulation and disease resistanc.</title>
        <authorList>
            <person name="Jiang F."/>
        </authorList>
    </citation>
    <scope>NUCLEOTIDE SEQUENCE [LARGE SCALE GENOMIC DNA]</scope>
    <source>
        <strain evidence="1">LVBAO_FW01</strain>
        <tissue evidence="1">Leaves</tissue>
    </source>
</reference>
<gene>
    <name evidence="1" type="ORF">VNO77_26942</name>
</gene>
<evidence type="ECO:0000313" key="2">
    <source>
        <dbReference type="Proteomes" id="UP001367508"/>
    </source>
</evidence>
<keyword evidence="2" id="KW-1185">Reference proteome</keyword>
<proteinExistence type="predicted"/>
<sequence>MIPLTLAIRRLENRSCQADRNSGERDFATVMMGRPNQDPKCEKLFELRCFQELPLQSFEVVPLKSRILRSF</sequence>
<organism evidence="1 2">
    <name type="scientific">Canavalia gladiata</name>
    <name type="common">Sword bean</name>
    <name type="synonym">Dolichos gladiatus</name>
    <dbReference type="NCBI Taxonomy" id="3824"/>
    <lineage>
        <taxon>Eukaryota</taxon>
        <taxon>Viridiplantae</taxon>
        <taxon>Streptophyta</taxon>
        <taxon>Embryophyta</taxon>
        <taxon>Tracheophyta</taxon>
        <taxon>Spermatophyta</taxon>
        <taxon>Magnoliopsida</taxon>
        <taxon>eudicotyledons</taxon>
        <taxon>Gunneridae</taxon>
        <taxon>Pentapetalae</taxon>
        <taxon>rosids</taxon>
        <taxon>fabids</taxon>
        <taxon>Fabales</taxon>
        <taxon>Fabaceae</taxon>
        <taxon>Papilionoideae</taxon>
        <taxon>50 kb inversion clade</taxon>
        <taxon>NPAAA clade</taxon>
        <taxon>indigoferoid/millettioid clade</taxon>
        <taxon>Phaseoleae</taxon>
        <taxon>Canavalia</taxon>
    </lineage>
</organism>
<dbReference type="EMBL" id="JAYMYQ010000006">
    <property type="protein sequence ID" value="KAK7323468.1"/>
    <property type="molecule type" value="Genomic_DNA"/>
</dbReference>
<protein>
    <submittedName>
        <fullName evidence="1">Uncharacterized protein</fullName>
    </submittedName>
</protein>
<comment type="caution">
    <text evidence="1">The sequence shown here is derived from an EMBL/GenBank/DDBJ whole genome shotgun (WGS) entry which is preliminary data.</text>
</comment>
<name>A0AAN9KXY7_CANGL</name>
<dbReference type="Proteomes" id="UP001367508">
    <property type="component" value="Unassembled WGS sequence"/>
</dbReference>
<evidence type="ECO:0000313" key="1">
    <source>
        <dbReference type="EMBL" id="KAK7323468.1"/>
    </source>
</evidence>